<dbReference type="PANTHER" id="PTHR14226:SF57">
    <property type="entry name" value="BLR7027 PROTEIN"/>
    <property type="match status" value="1"/>
</dbReference>
<protein>
    <recommendedName>
        <fullName evidence="5">PNPLA domain-containing protein</fullName>
    </recommendedName>
</protein>
<dbReference type="PANTHER" id="PTHR14226">
    <property type="entry name" value="NEUROPATHY TARGET ESTERASE/SWISS CHEESE D.MELANOGASTER"/>
    <property type="match status" value="1"/>
</dbReference>
<dbReference type="GO" id="GO:0016042">
    <property type="term" value="P:lipid catabolic process"/>
    <property type="evidence" value="ECO:0007669"/>
    <property type="project" value="UniProtKB-UniRule"/>
</dbReference>
<evidence type="ECO:0000313" key="7">
    <source>
        <dbReference type="Proteomes" id="UP000076038"/>
    </source>
</evidence>
<evidence type="ECO:0000256" key="4">
    <source>
        <dbReference type="PROSITE-ProRule" id="PRU01161"/>
    </source>
</evidence>
<keyword evidence="7" id="KW-1185">Reference proteome</keyword>
<gene>
    <name evidence="6" type="ORF">A3Q41_01758</name>
</gene>
<dbReference type="InterPro" id="IPR002641">
    <property type="entry name" value="PNPLA_dom"/>
</dbReference>
<dbReference type="RefSeq" id="WP_027495191.1">
    <property type="nucleotide sequence ID" value="NZ_CP015220.1"/>
</dbReference>
<evidence type="ECO:0000256" key="1">
    <source>
        <dbReference type="ARBA" id="ARBA00022801"/>
    </source>
</evidence>
<name>A0A143QKQ2_RHOFA</name>
<feature type="active site" description="Proton acceptor" evidence="4">
    <location>
        <position position="188"/>
    </location>
</feature>
<evidence type="ECO:0000259" key="5">
    <source>
        <dbReference type="PROSITE" id="PS51635"/>
    </source>
</evidence>
<reference evidence="7" key="2">
    <citation type="submission" date="2016-04" db="EMBL/GenBank/DDBJ databases">
        <title>Complete Genome and Plasmid Sequences for Rhodococcus fascians D188 and Draft Sequences for Rhodococcus spp. Isolates PBTS 1 and PBTS 2.</title>
        <authorList>
            <person name="Stamer R."/>
            <person name="Vereecke D."/>
            <person name="Zhang Y."/>
            <person name="Schilkey F."/>
            <person name="Devitt N."/>
            <person name="Randall J."/>
        </authorList>
    </citation>
    <scope>NUCLEOTIDE SEQUENCE [LARGE SCALE GENOMIC DNA]</scope>
    <source>
        <strain evidence="7">PBTS2</strain>
    </source>
</reference>
<sequence length="282" mass="29295">MARRALVLGGGGVAGIAWQTGVLLGLAEAGADVSDAEMLLGTSAGSSVAAQISSGTPVSEFFERQADESKQDNEPHAEATIDELVTMLARAAQNSDGSALDTRRRIGAEALATATISERERRAIIARRLTTHSWPDRDLRIVTVDALTGRHRVLDRGSGVELIDAVAASCAIPGMWPPVTIGDHRYVDGGIRASENADLAVGFEKVLVLKVGALDLEGDPFEVERGKLVKGGSKVEVIVPDAASSAAIGPDPTDIAVRAAAATAGRAQGTAIAERIAEFWVG</sequence>
<feature type="active site" description="Nucleophile" evidence="4">
    <location>
        <position position="43"/>
    </location>
</feature>
<dbReference type="InterPro" id="IPR016035">
    <property type="entry name" value="Acyl_Trfase/lysoPLipase"/>
</dbReference>
<dbReference type="Pfam" id="PF01734">
    <property type="entry name" value="Patatin"/>
    <property type="match status" value="1"/>
</dbReference>
<feature type="short sequence motif" description="GXSXG" evidence="4">
    <location>
        <begin position="41"/>
        <end position="45"/>
    </location>
</feature>
<feature type="short sequence motif" description="DGA/G" evidence="4">
    <location>
        <begin position="188"/>
        <end position="190"/>
    </location>
</feature>
<keyword evidence="1 4" id="KW-0378">Hydrolase</keyword>
<dbReference type="PROSITE" id="PS51635">
    <property type="entry name" value="PNPLA"/>
    <property type="match status" value="1"/>
</dbReference>
<evidence type="ECO:0000256" key="2">
    <source>
        <dbReference type="ARBA" id="ARBA00022963"/>
    </source>
</evidence>
<dbReference type="AlphaFoldDB" id="A0A143QKQ2"/>
<dbReference type="GO" id="GO:0016787">
    <property type="term" value="F:hydrolase activity"/>
    <property type="evidence" value="ECO:0007669"/>
    <property type="project" value="UniProtKB-UniRule"/>
</dbReference>
<dbReference type="EMBL" id="CP015220">
    <property type="protein sequence ID" value="AMY23062.1"/>
    <property type="molecule type" value="Genomic_DNA"/>
</dbReference>
<dbReference type="Gene3D" id="3.40.1090.10">
    <property type="entry name" value="Cytosolic phospholipase A2 catalytic domain"/>
    <property type="match status" value="2"/>
</dbReference>
<dbReference type="InterPro" id="IPR050301">
    <property type="entry name" value="NTE"/>
</dbReference>
<accession>A0A143QKQ2</accession>
<proteinExistence type="predicted"/>
<dbReference type="Proteomes" id="UP000076038">
    <property type="component" value="Chromosome"/>
</dbReference>
<dbReference type="OrthoDB" id="2339873at2"/>
<dbReference type="PATRIC" id="fig|1653479.3.peg.1779"/>
<evidence type="ECO:0000313" key="6">
    <source>
        <dbReference type="EMBL" id="AMY23062.1"/>
    </source>
</evidence>
<evidence type="ECO:0000256" key="3">
    <source>
        <dbReference type="ARBA" id="ARBA00023098"/>
    </source>
</evidence>
<dbReference type="KEGG" id="rhs:A3Q41_01758"/>
<reference evidence="6 7" key="1">
    <citation type="journal article" date="2016" name="Genome Announc.">
        <title>Complete Genome and Plasmid Sequences for Rhodococcus fascians D188 and Draft Sequences for Rhodococcus Isolates PBTS 1 and PBTS 2.</title>
        <authorList>
            <person name="Stamler R.A."/>
            <person name="Vereecke D."/>
            <person name="Zhang Y."/>
            <person name="Schilkey F."/>
            <person name="Devitt N."/>
            <person name="Randall J.J."/>
        </authorList>
    </citation>
    <scope>NUCLEOTIDE SEQUENCE [LARGE SCALE GENOMIC DNA]</scope>
    <source>
        <strain evidence="6 7">PBTS2</strain>
    </source>
</reference>
<feature type="domain" description="PNPLA" evidence="5">
    <location>
        <begin position="6"/>
        <end position="201"/>
    </location>
</feature>
<keyword evidence="3 4" id="KW-0443">Lipid metabolism</keyword>
<dbReference type="GeneID" id="93551830"/>
<organism evidence="6 7">
    <name type="scientific">Rhodococcoides fascians</name>
    <name type="common">Rhodococcus fascians</name>
    <dbReference type="NCBI Taxonomy" id="1828"/>
    <lineage>
        <taxon>Bacteria</taxon>
        <taxon>Bacillati</taxon>
        <taxon>Actinomycetota</taxon>
        <taxon>Actinomycetes</taxon>
        <taxon>Mycobacteriales</taxon>
        <taxon>Nocardiaceae</taxon>
        <taxon>Rhodococcoides</taxon>
    </lineage>
</organism>
<keyword evidence="2 4" id="KW-0442">Lipid degradation</keyword>
<feature type="short sequence motif" description="GXGXXG" evidence="4">
    <location>
        <begin position="10"/>
        <end position="15"/>
    </location>
</feature>
<dbReference type="SUPFAM" id="SSF52151">
    <property type="entry name" value="FabD/lysophospholipase-like"/>
    <property type="match status" value="1"/>
</dbReference>